<feature type="coiled-coil region" evidence="1">
    <location>
        <begin position="154"/>
        <end position="217"/>
    </location>
</feature>
<keyword evidence="1" id="KW-0175">Coiled coil</keyword>
<evidence type="ECO:0000313" key="2">
    <source>
        <dbReference type="EMBL" id="PPE74273.1"/>
    </source>
</evidence>
<evidence type="ECO:0000256" key="1">
    <source>
        <dbReference type="SAM" id="Coils"/>
    </source>
</evidence>
<dbReference type="EMBL" id="PSNW01000004">
    <property type="protein sequence ID" value="PPE74273.1"/>
    <property type="molecule type" value="Genomic_DNA"/>
</dbReference>
<dbReference type="AlphaFoldDB" id="A0A2S5TH09"/>
<gene>
    <name evidence="2" type="ORF">C3942_09600</name>
</gene>
<dbReference type="Pfam" id="PF03993">
    <property type="entry name" value="DUF349"/>
    <property type="match status" value="3"/>
</dbReference>
<feature type="coiled-coil region" evidence="1">
    <location>
        <begin position="67"/>
        <end position="101"/>
    </location>
</feature>
<evidence type="ECO:0008006" key="4">
    <source>
        <dbReference type="Google" id="ProtNLM"/>
    </source>
</evidence>
<comment type="caution">
    <text evidence="2">The sequence shown here is derived from an EMBL/GenBank/DDBJ whole genome shotgun (WGS) entry which is preliminary data.</text>
</comment>
<name>A0A2S5TH09_9GAMM</name>
<accession>A0A2S5TH09</accession>
<proteinExistence type="predicted"/>
<dbReference type="InterPro" id="IPR007139">
    <property type="entry name" value="DUF349"/>
</dbReference>
<organism evidence="2 3">
    <name type="scientific">Solimonas fluminis</name>
    <dbReference type="NCBI Taxonomy" id="2086571"/>
    <lineage>
        <taxon>Bacteria</taxon>
        <taxon>Pseudomonadati</taxon>
        <taxon>Pseudomonadota</taxon>
        <taxon>Gammaproteobacteria</taxon>
        <taxon>Nevskiales</taxon>
        <taxon>Nevskiaceae</taxon>
        <taxon>Solimonas</taxon>
    </lineage>
</organism>
<evidence type="ECO:0000313" key="3">
    <source>
        <dbReference type="Proteomes" id="UP000238220"/>
    </source>
</evidence>
<protein>
    <recommendedName>
        <fullName evidence="4">DUF349 domain-containing protein</fullName>
    </recommendedName>
</protein>
<dbReference type="Proteomes" id="UP000238220">
    <property type="component" value="Unassembled WGS sequence"/>
</dbReference>
<keyword evidence="3" id="KW-1185">Reference proteome</keyword>
<sequence length="733" mass="81903">MAADAEQRALQSAIDARDVQAVARLVVEGSSTKIRQAAAEAIEDLDVLRQLIRDVRGGNDKSVYRILTSKRDALHEQARKREQLQAEITDVSGALERWSQRPYDALSGPRLDDLEGRWQAVAGQADPELRERVQLWIGRSRETIAEHSRQEEAQAALAQAAADAAAEARRLREEQAQASAAAAAEQARVLQEQKRLRAEQQQAEQQAIRQIDELIRKARTALGGGGSSRAAGLRRLIEEKLAGAAPLPASLASQIQQLDKQLNELKDWKSFSVAPKRAELTEEMESLIGAALDPQALADRIRGLQEEWRSLSKGAGENTEADWQRFQEAAQKAYQPCKEYFAAQALVREENLRRRDALLARLTAFEAECNWEQPDWQAVIRTLRETKQEWRNCSPVDRQAGRQQEKGFAALGASIQGRVDAEYARNLKQKESLIERARLLAASEDGRKAIEEIKELQQKWRVVGPVPREADQRLWGQFRQHCDTVFQKRDKEFADYAASLDSNKAQAIALCEQIEQIAALEGAELLARAGALAELRNAFDAIGEFPRADSRGLRNRLEQGLERCRKSIARQQARDAERRWADLFDAADQVRAYRLAAARGLDAEQLDTLKAAAEAHIASVPRWPKGGLEALRQGLAGERFSDLAANEASLRMLCIRAEILADMPTPPEDQALRREYQLQRLVQSMGQGPRADEMPLDAMAIEWAGAGPVEDGVYAPLLERFRRCRERGSSRGA</sequence>
<reference evidence="2 3" key="1">
    <citation type="submission" date="2018-02" db="EMBL/GenBank/DDBJ databases">
        <title>Genome sequencing of Solimonas sp. HR-BB.</title>
        <authorList>
            <person name="Lee Y."/>
            <person name="Jeon C.O."/>
        </authorList>
    </citation>
    <scope>NUCLEOTIDE SEQUENCE [LARGE SCALE GENOMIC DNA]</scope>
    <source>
        <strain evidence="2 3">HR-BB</strain>
    </source>
</reference>